<sequence>MKKVVFVTNSRADYGKLKPLINAIKELEQGGSHCLSGQVTYRIFVCGMHLLEKYGSTYQEIFKDGFSHVFLAGMSTP</sequence>
<dbReference type="SUPFAM" id="SSF53756">
    <property type="entry name" value="UDP-Glycosyltransferase/glycogen phosphorylase"/>
    <property type="match status" value="1"/>
</dbReference>
<evidence type="ECO:0000313" key="1">
    <source>
        <dbReference type="EMBL" id="MFC3847142.1"/>
    </source>
</evidence>
<proteinExistence type="predicted"/>
<feature type="non-terminal residue" evidence="1">
    <location>
        <position position="77"/>
    </location>
</feature>
<gene>
    <name evidence="1" type="ORF">ACFOPX_01145</name>
</gene>
<dbReference type="EMBL" id="JBHRZO010000005">
    <property type="protein sequence ID" value="MFC3847142.1"/>
    <property type="molecule type" value="Genomic_DNA"/>
</dbReference>
<name>A0ABV7ZI66_9HELI</name>
<dbReference type="Proteomes" id="UP001595783">
    <property type="component" value="Unassembled WGS sequence"/>
</dbReference>
<accession>A0ABV7ZI66</accession>
<reference evidence="2" key="1">
    <citation type="journal article" date="2019" name="Int. J. Syst. Evol. Microbiol.">
        <title>The Global Catalogue of Microorganisms (GCM) 10K type strain sequencing project: providing services to taxonomists for standard genome sequencing and annotation.</title>
        <authorList>
            <consortium name="The Broad Institute Genomics Platform"/>
            <consortium name="The Broad Institute Genome Sequencing Center for Infectious Disease"/>
            <person name="Wu L."/>
            <person name="Ma J."/>
        </authorList>
    </citation>
    <scope>NUCLEOTIDE SEQUENCE [LARGE SCALE GENOMIC DNA]</scope>
    <source>
        <strain evidence="2">CCUG 53816</strain>
    </source>
</reference>
<keyword evidence="2" id="KW-1185">Reference proteome</keyword>
<evidence type="ECO:0000313" key="2">
    <source>
        <dbReference type="Proteomes" id="UP001595783"/>
    </source>
</evidence>
<protein>
    <submittedName>
        <fullName evidence="1">UDP-N-acetylglucosamine 2-epimerase (Hydrolyzing)</fullName>
    </submittedName>
</protein>
<dbReference type="Gene3D" id="3.40.50.2000">
    <property type="entry name" value="Glycogen Phosphorylase B"/>
    <property type="match status" value="1"/>
</dbReference>
<organism evidence="1 2">
    <name type="scientific">Helicobacter baculiformis</name>
    <dbReference type="NCBI Taxonomy" id="427351"/>
    <lineage>
        <taxon>Bacteria</taxon>
        <taxon>Pseudomonadati</taxon>
        <taxon>Campylobacterota</taxon>
        <taxon>Epsilonproteobacteria</taxon>
        <taxon>Campylobacterales</taxon>
        <taxon>Helicobacteraceae</taxon>
        <taxon>Helicobacter</taxon>
    </lineage>
</organism>
<comment type="caution">
    <text evidence="1">The sequence shown here is derived from an EMBL/GenBank/DDBJ whole genome shotgun (WGS) entry which is preliminary data.</text>
</comment>